<keyword evidence="9" id="KW-1185">Reference proteome</keyword>
<dbReference type="PANTHER" id="PTHR44337:SF17">
    <property type="entry name" value="CARCINOEMBRYONIC ANTIGEN-RELATED CELL ADHESION MOLECULE 5 ISOFORM X1"/>
    <property type="match status" value="1"/>
</dbReference>
<feature type="domain" description="Ig-like" evidence="7">
    <location>
        <begin position="225"/>
        <end position="303"/>
    </location>
</feature>
<feature type="signal peptide" evidence="6">
    <location>
        <begin position="1"/>
        <end position="23"/>
    </location>
</feature>
<name>A0AAD9E5N8_9TELE</name>
<sequence length="659" mass="71692">MDFYNFRLLLLILTAIGCRSGDSLLPPNISGVIGRNVTFPTVLPASISGVASLSWTFKSPTQPQPSPVYTRLNDNEKVASGYVGRILCNKTTFALQLGPLTSMDGGTYSLSVITLDMVTLTAETILEVLEAVADVKVIYSPREPVEINSTVVLTCVAQGSSLSYNWMNGSAPVVADGQHVTLNRSQLIISSVFRGDLLGPIYCIAQNKLESARSPVFNLTVSYGPEKVAMTRVPTDEVLKKGSNMTLSCTAQSSPVADLLWLLNGVLLPMKGSTLYLSGLTEEQSGNYTCMAYNNITRRYTVSQVTTVSIIEAISGTNISGPASLLIAGNSTANLTCKALAGKADRVVWFKDGKSLETTPRVILNGDKSTVSILEVQKEDAGKYSCHLINSVNTDIDNYVMVINYGPENVKITGVKQVEVVDTVVMTCLAASVPAPTYVWKFNGTVLDTTTAEYKINKPDYRNSGIYTCEAYNPITGLTNIATHSLLVKGEGELHDQLSDGAIAAIVITVLIILAVIIAFIIHKKRKVTEFSFLHPTLPSESQDGAPIGQCTFPHHIKEKPWENDPYWHLTVVLHMRSTLCRAFSGNSCIHLTLDLFKGVVLCPWTSDRYLVDFEGRMLEAMMWLYPASLAGTNEAEVNQQVSLLLSGVSEPLLDRMCM</sequence>
<keyword evidence="5" id="KW-0472">Membrane</keyword>
<dbReference type="InterPro" id="IPR052598">
    <property type="entry name" value="IgSF_CEA-related"/>
</dbReference>
<feature type="domain" description="Ig-like" evidence="7">
    <location>
        <begin position="133"/>
        <end position="222"/>
    </location>
</feature>
<evidence type="ECO:0000256" key="2">
    <source>
        <dbReference type="ARBA" id="ARBA00023157"/>
    </source>
</evidence>
<dbReference type="Gene3D" id="2.60.40.10">
    <property type="entry name" value="Immunoglobulins"/>
    <property type="match status" value="5"/>
</dbReference>
<keyword evidence="5" id="KW-0812">Transmembrane</keyword>
<dbReference type="InterPro" id="IPR003599">
    <property type="entry name" value="Ig_sub"/>
</dbReference>
<protein>
    <recommendedName>
        <fullName evidence="7">Ig-like domain-containing protein</fullName>
    </recommendedName>
</protein>
<proteinExistence type="predicted"/>
<dbReference type="Proteomes" id="UP001239994">
    <property type="component" value="Unassembled WGS sequence"/>
</dbReference>
<dbReference type="SMART" id="SM00408">
    <property type="entry name" value="IGc2"/>
    <property type="match status" value="3"/>
</dbReference>
<keyword evidence="5" id="KW-1133">Transmembrane helix</keyword>
<organism evidence="8 9">
    <name type="scientific">Electrophorus voltai</name>
    <dbReference type="NCBI Taxonomy" id="2609070"/>
    <lineage>
        <taxon>Eukaryota</taxon>
        <taxon>Metazoa</taxon>
        <taxon>Chordata</taxon>
        <taxon>Craniata</taxon>
        <taxon>Vertebrata</taxon>
        <taxon>Euteleostomi</taxon>
        <taxon>Actinopterygii</taxon>
        <taxon>Neopterygii</taxon>
        <taxon>Teleostei</taxon>
        <taxon>Ostariophysi</taxon>
        <taxon>Gymnotiformes</taxon>
        <taxon>Gymnotoidei</taxon>
        <taxon>Gymnotidae</taxon>
        <taxon>Electrophorus</taxon>
    </lineage>
</organism>
<dbReference type="Pfam" id="PF13927">
    <property type="entry name" value="Ig_3"/>
    <property type="match status" value="3"/>
</dbReference>
<evidence type="ECO:0000256" key="1">
    <source>
        <dbReference type="ARBA" id="ARBA00022729"/>
    </source>
</evidence>
<evidence type="ECO:0000259" key="7">
    <source>
        <dbReference type="PROSITE" id="PS50835"/>
    </source>
</evidence>
<keyword evidence="2" id="KW-1015">Disulfide bond</keyword>
<dbReference type="PROSITE" id="PS51257">
    <property type="entry name" value="PROKAR_LIPOPROTEIN"/>
    <property type="match status" value="1"/>
</dbReference>
<keyword evidence="4" id="KW-0393">Immunoglobulin domain</keyword>
<dbReference type="InterPro" id="IPR036179">
    <property type="entry name" value="Ig-like_dom_sf"/>
</dbReference>
<dbReference type="SUPFAM" id="SSF48726">
    <property type="entry name" value="Immunoglobulin"/>
    <property type="match status" value="5"/>
</dbReference>
<evidence type="ECO:0000313" key="8">
    <source>
        <dbReference type="EMBL" id="KAK1805399.1"/>
    </source>
</evidence>
<dbReference type="SMART" id="SM00409">
    <property type="entry name" value="IG"/>
    <property type="match status" value="5"/>
</dbReference>
<feature type="domain" description="Ig-like" evidence="7">
    <location>
        <begin position="407"/>
        <end position="485"/>
    </location>
</feature>
<dbReference type="PROSITE" id="PS50835">
    <property type="entry name" value="IG_LIKE"/>
    <property type="match status" value="4"/>
</dbReference>
<evidence type="ECO:0000256" key="6">
    <source>
        <dbReference type="SAM" id="SignalP"/>
    </source>
</evidence>
<dbReference type="AlphaFoldDB" id="A0AAD9E5N8"/>
<reference evidence="8" key="1">
    <citation type="submission" date="2023-03" db="EMBL/GenBank/DDBJ databases">
        <title>Electrophorus voltai genome.</title>
        <authorList>
            <person name="Bian C."/>
        </authorList>
    </citation>
    <scope>NUCLEOTIDE SEQUENCE</scope>
    <source>
        <strain evidence="8">CB-2022</strain>
        <tissue evidence="8">Muscle</tissue>
    </source>
</reference>
<comment type="caution">
    <text evidence="8">The sequence shown here is derived from an EMBL/GenBank/DDBJ whole genome shotgun (WGS) entry which is preliminary data.</text>
</comment>
<dbReference type="PANTHER" id="PTHR44337">
    <property type="entry name" value="CARCINOEMBRYONIC ANTIGEN-RELATED CELL ADHESION MOLECULE 8"/>
    <property type="match status" value="1"/>
</dbReference>
<keyword evidence="1 6" id="KW-0732">Signal</keyword>
<feature type="chain" id="PRO_5042225418" description="Ig-like domain-containing protein" evidence="6">
    <location>
        <begin position="24"/>
        <end position="659"/>
    </location>
</feature>
<dbReference type="InterPro" id="IPR003598">
    <property type="entry name" value="Ig_sub2"/>
</dbReference>
<evidence type="ECO:0000256" key="4">
    <source>
        <dbReference type="ARBA" id="ARBA00023319"/>
    </source>
</evidence>
<dbReference type="InterPro" id="IPR013783">
    <property type="entry name" value="Ig-like_fold"/>
</dbReference>
<evidence type="ECO:0000313" key="9">
    <source>
        <dbReference type="Proteomes" id="UP001239994"/>
    </source>
</evidence>
<gene>
    <name evidence="8" type="ORF">P4O66_019715</name>
</gene>
<evidence type="ECO:0000256" key="5">
    <source>
        <dbReference type="SAM" id="Phobius"/>
    </source>
</evidence>
<feature type="transmembrane region" description="Helical" evidence="5">
    <location>
        <begin position="502"/>
        <end position="522"/>
    </location>
</feature>
<accession>A0AAD9E5N8</accession>
<feature type="domain" description="Ig-like" evidence="7">
    <location>
        <begin position="329"/>
        <end position="397"/>
    </location>
</feature>
<evidence type="ECO:0000256" key="3">
    <source>
        <dbReference type="ARBA" id="ARBA00023180"/>
    </source>
</evidence>
<keyword evidence="3" id="KW-0325">Glycoprotein</keyword>
<dbReference type="EMBL" id="JAROKS010000003">
    <property type="protein sequence ID" value="KAK1805399.1"/>
    <property type="molecule type" value="Genomic_DNA"/>
</dbReference>
<dbReference type="InterPro" id="IPR007110">
    <property type="entry name" value="Ig-like_dom"/>
</dbReference>